<comment type="subcellular location">
    <subcellularLocation>
        <location evidence="1">Cell membrane</location>
        <topology evidence="1">Single-pass type I membrane protein</topology>
    </subcellularLocation>
</comment>
<evidence type="ECO:0000256" key="3">
    <source>
        <dbReference type="ARBA" id="ARBA00022475"/>
    </source>
</evidence>
<evidence type="ECO:0000256" key="7">
    <source>
        <dbReference type="ARBA" id="ARBA00022729"/>
    </source>
</evidence>
<keyword evidence="3" id="KW-1003">Cell membrane</keyword>
<evidence type="ECO:0000313" key="17">
    <source>
        <dbReference type="Proteomes" id="UP001428341"/>
    </source>
</evidence>
<reference evidence="16 17" key="1">
    <citation type="submission" date="2024-05" db="EMBL/GenBank/DDBJ databases">
        <title>Haplotype-resolved chromosome-level genome assembly of Huyou (Citrus changshanensis).</title>
        <authorList>
            <person name="Miao C."/>
            <person name="Chen W."/>
            <person name="Wu Y."/>
            <person name="Wang L."/>
            <person name="Zhao S."/>
            <person name="Grierson D."/>
            <person name="Xu C."/>
            <person name="Chen K."/>
        </authorList>
    </citation>
    <scope>NUCLEOTIDE SEQUENCE [LARGE SCALE GENOMIC DNA]</scope>
    <source>
        <strain evidence="16">01-14</strain>
        <tissue evidence="16">Leaf</tissue>
    </source>
</reference>
<evidence type="ECO:0000256" key="2">
    <source>
        <dbReference type="ARBA" id="ARBA00009592"/>
    </source>
</evidence>
<keyword evidence="5" id="KW-0433">Leucine-rich repeat</keyword>
<evidence type="ECO:0000256" key="11">
    <source>
        <dbReference type="ARBA" id="ARBA00023170"/>
    </source>
</evidence>
<protein>
    <recommendedName>
        <fullName evidence="15">Leucine-rich repeat-containing N-terminal plant-type domain-containing protein</fullName>
    </recommendedName>
</protein>
<organism evidence="16 17">
    <name type="scientific">Citrus x changshan-huyou</name>
    <dbReference type="NCBI Taxonomy" id="2935761"/>
    <lineage>
        <taxon>Eukaryota</taxon>
        <taxon>Viridiplantae</taxon>
        <taxon>Streptophyta</taxon>
        <taxon>Embryophyta</taxon>
        <taxon>Tracheophyta</taxon>
        <taxon>Spermatophyta</taxon>
        <taxon>Magnoliopsida</taxon>
        <taxon>eudicotyledons</taxon>
        <taxon>Gunneridae</taxon>
        <taxon>Pentapetalae</taxon>
        <taxon>rosids</taxon>
        <taxon>malvids</taxon>
        <taxon>Sapindales</taxon>
        <taxon>Rutaceae</taxon>
        <taxon>Aurantioideae</taxon>
        <taxon>Citrus</taxon>
    </lineage>
</organism>
<proteinExistence type="inferred from homology"/>
<comment type="caution">
    <text evidence="16">The sequence shown here is derived from an EMBL/GenBank/DDBJ whole genome shotgun (WGS) entry which is preliminary data.</text>
</comment>
<sequence>MGGSRSKMVIMFVMLLIIFKGGCSEGCLDHERFALLRLKHFFNDLRNSLYDWFDDEGAIDCCQWERVECSNTTGQVIALDLFDTHGGEHSWYLNASLFTPFQQLESLDLTDNNIAGCVENEGIERLSRLNNLKMLNLSYNSFNNSILSSLTHLSSLRSLKLSYNSLEGSIDVKEFDSLRDLEELDIGRNKIDKFVVSKGLSKLKSLGLSGIKLNRSILSSLSSLRELDISRTGFKGTFDVREFDSFNNLEVLDMRYNEIDNLVVPQGYRGLRKLKSFGLSVVGIRDGSKLLQSMGSFPSLNTLYLMDNNFTDIATATQELHNFTNLEYLTLDDSSLHISLLQSTASLFPSLKNLSMSGCEVNGVVRGQGFPHFKSLEHLDMDGAPIALNTSFLQIIGESMPSLKYLSLSDSTLGTNSSKILDRGLCSLVHLQELYIDNNDLRGSLPWCLANMTSLRILDVSSNQLTGSISSSPLVHLTSIEKLRLSNNHFQIPDQGLCSLVHLQELYIDNNDLRGSLPWCLANMTSLRILDVSSNQLTGSISSSPLVHLTSIEELRLLNNHFQIPDQGLCSLVHLQELYIASNDLRGSLPWCMAKMTSLRILDVSSNQLTGSISSSPLVHLTSIEELMLSNNHFQIPISLEPLFNHSRLKSFYADNNEINAEITESHSLTSPNFQLNSLSLSSGYGDGVIFPKFLYHQHDLEYVDLSHIKMNGEFPNWLLENNTKLETLFLVNDSLAGPFRLPIHSHKRLRLLDISNNNIRGHIPVEIGDVLPNLYVFNNSMNALDGSIPSSFGNMKFLQILDLSYNHLTGEIPEHLAMGCVDLNFLVLSNNNLQGHLFSRNFNLKNLKWLQLEGNRFVGEIPESLSKCSSLEGLYLNNNSLSGKIPRWLGNLTRLQYIIMPNNHLEGPIPVQFCQLDLLQILDISDNNVSGSLPSCFHPLSIKQVHLSKNMLHGQLKRGTFFNCSSLVTLDLSYNRLNGSIPDCVDGLSQLSHLILGHNNLEGEVPVQLCELNQLQLLDLSNNNLHGPIPPCFDNTTLHESYSNSSSLDEQFEIFFSIESPQGNVEKQIHEIFEFTTKNIAYIYQGKVLSLLSGLDLSCNKLIGHIPPQIGNLTRIQTLNLSHNNLIGSIPSTFSNLKQIESLDLSYNKLNGKIPHQLVELKTLEVFSVAYNNLSGEIPEWTAQFATFNESSYEGNTFLCGLPLPICRSLATMPEASIGNEQDDNLIDMDSFFITFTTSYVIVIFGITILFQQDFVIEIN</sequence>
<dbReference type="EMBL" id="JBCGBO010000003">
    <property type="protein sequence ID" value="KAK9215099.1"/>
    <property type="molecule type" value="Genomic_DNA"/>
</dbReference>
<keyword evidence="9 13" id="KW-1133">Transmembrane helix</keyword>
<dbReference type="InterPro" id="IPR051502">
    <property type="entry name" value="RLP_Defense_Trigger"/>
</dbReference>
<gene>
    <name evidence="16" type="ORF">WN944_007102</name>
</gene>
<evidence type="ECO:0000256" key="8">
    <source>
        <dbReference type="ARBA" id="ARBA00022737"/>
    </source>
</evidence>
<dbReference type="SMART" id="SM00367">
    <property type="entry name" value="LRR_CC"/>
    <property type="match status" value="5"/>
</dbReference>
<dbReference type="SUPFAM" id="SSF52058">
    <property type="entry name" value="L domain-like"/>
    <property type="match status" value="5"/>
</dbReference>
<keyword evidence="7 14" id="KW-0732">Signal</keyword>
<dbReference type="InterPro" id="IPR001611">
    <property type="entry name" value="Leu-rich_rpt"/>
</dbReference>
<evidence type="ECO:0000256" key="10">
    <source>
        <dbReference type="ARBA" id="ARBA00023136"/>
    </source>
</evidence>
<evidence type="ECO:0000256" key="5">
    <source>
        <dbReference type="ARBA" id="ARBA00022614"/>
    </source>
</evidence>
<dbReference type="FunFam" id="3.80.10.10:FF:000111">
    <property type="entry name" value="LRR receptor-like serine/threonine-protein kinase ERECTA"/>
    <property type="match status" value="1"/>
</dbReference>
<dbReference type="FunFam" id="3.80.10.10:FF:000383">
    <property type="entry name" value="Leucine-rich repeat receptor protein kinase EMS1"/>
    <property type="match status" value="1"/>
</dbReference>
<dbReference type="GO" id="GO:0005886">
    <property type="term" value="C:plasma membrane"/>
    <property type="evidence" value="ECO:0007669"/>
    <property type="project" value="UniProtKB-SubCell"/>
</dbReference>
<dbReference type="InterPro" id="IPR032675">
    <property type="entry name" value="LRR_dom_sf"/>
</dbReference>
<dbReference type="SMART" id="SM00365">
    <property type="entry name" value="LRR_SD22"/>
    <property type="match status" value="9"/>
</dbReference>
<evidence type="ECO:0000256" key="4">
    <source>
        <dbReference type="ARBA" id="ARBA00022553"/>
    </source>
</evidence>
<feature type="chain" id="PRO_5043003893" description="Leucine-rich repeat-containing N-terminal plant-type domain-containing protein" evidence="14">
    <location>
        <begin position="25"/>
        <end position="1261"/>
    </location>
</feature>
<dbReference type="PANTHER" id="PTHR48062:SF21">
    <property type="entry name" value="RECEPTOR-LIKE PROTEIN 12"/>
    <property type="match status" value="1"/>
</dbReference>
<evidence type="ECO:0000256" key="9">
    <source>
        <dbReference type="ARBA" id="ARBA00022989"/>
    </source>
</evidence>
<dbReference type="PRINTS" id="PR00019">
    <property type="entry name" value="LEURICHRPT"/>
</dbReference>
<dbReference type="Pfam" id="PF08263">
    <property type="entry name" value="LRRNT_2"/>
    <property type="match status" value="1"/>
</dbReference>
<keyword evidence="11" id="KW-0675">Receptor</keyword>
<keyword evidence="12" id="KW-0325">Glycoprotein</keyword>
<dbReference type="Proteomes" id="UP001428341">
    <property type="component" value="Unassembled WGS sequence"/>
</dbReference>
<keyword evidence="4" id="KW-0597">Phosphoprotein</keyword>
<dbReference type="InterPro" id="IPR013210">
    <property type="entry name" value="LRR_N_plant-typ"/>
</dbReference>
<dbReference type="InterPro" id="IPR006553">
    <property type="entry name" value="Leu-rich_rpt_Cys-con_subtyp"/>
</dbReference>
<evidence type="ECO:0000256" key="14">
    <source>
        <dbReference type="SAM" id="SignalP"/>
    </source>
</evidence>
<dbReference type="GO" id="GO:0007165">
    <property type="term" value="P:signal transduction"/>
    <property type="evidence" value="ECO:0007669"/>
    <property type="project" value="UniProtKB-ARBA"/>
</dbReference>
<comment type="similarity">
    <text evidence="2">Belongs to the RLP family.</text>
</comment>
<feature type="signal peptide" evidence="14">
    <location>
        <begin position="1"/>
        <end position="24"/>
    </location>
</feature>
<feature type="domain" description="Leucine-rich repeat-containing N-terminal plant-type" evidence="15">
    <location>
        <begin position="29"/>
        <end position="70"/>
    </location>
</feature>
<keyword evidence="17" id="KW-1185">Reference proteome</keyword>
<feature type="transmembrane region" description="Helical" evidence="13">
    <location>
        <begin position="1233"/>
        <end position="1252"/>
    </location>
</feature>
<name>A0AAP0QUG7_9ROSI</name>
<evidence type="ECO:0000256" key="13">
    <source>
        <dbReference type="SAM" id="Phobius"/>
    </source>
</evidence>
<keyword evidence="8" id="KW-0677">Repeat</keyword>
<dbReference type="AlphaFoldDB" id="A0AAP0QUG7"/>
<dbReference type="InterPro" id="IPR003591">
    <property type="entry name" value="Leu-rich_rpt_typical-subtyp"/>
</dbReference>
<evidence type="ECO:0000256" key="1">
    <source>
        <dbReference type="ARBA" id="ARBA00004251"/>
    </source>
</evidence>
<keyword evidence="6 13" id="KW-0812">Transmembrane</keyword>
<dbReference type="SMART" id="SM00369">
    <property type="entry name" value="LRR_TYP"/>
    <property type="match status" value="18"/>
</dbReference>
<keyword evidence="10 13" id="KW-0472">Membrane</keyword>
<dbReference type="FunFam" id="3.80.10.10:FF:000041">
    <property type="entry name" value="LRR receptor-like serine/threonine-protein kinase ERECTA"/>
    <property type="match status" value="1"/>
</dbReference>
<evidence type="ECO:0000259" key="15">
    <source>
        <dbReference type="Pfam" id="PF08263"/>
    </source>
</evidence>
<evidence type="ECO:0000313" key="16">
    <source>
        <dbReference type="EMBL" id="KAK9215099.1"/>
    </source>
</evidence>
<dbReference type="FunFam" id="3.80.10.10:FF:000095">
    <property type="entry name" value="LRR receptor-like serine/threonine-protein kinase GSO1"/>
    <property type="match status" value="1"/>
</dbReference>
<dbReference type="Gene3D" id="3.80.10.10">
    <property type="entry name" value="Ribonuclease Inhibitor"/>
    <property type="match status" value="8"/>
</dbReference>
<evidence type="ECO:0000256" key="6">
    <source>
        <dbReference type="ARBA" id="ARBA00022692"/>
    </source>
</evidence>
<evidence type="ECO:0000256" key="12">
    <source>
        <dbReference type="ARBA" id="ARBA00023180"/>
    </source>
</evidence>
<accession>A0AAP0QUG7</accession>
<dbReference type="PANTHER" id="PTHR48062">
    <property type="entry name" value="RECEPTOR-LIKE PROTEIN 14"/>
    <property type="match status" value="1"/>
</dbReference>
<dbReference type="Pfam" id="PF13855">
    <property type="entry name" value="LRR_8"/>
    <property type="match status" value="3"/>
</dbReference>
<dbReference type="Pfam" id="PF00560">
    <property type="entry name" value="LRR_1"/>
    <property type="match status" value="9"/>
</dbReference>
<dbReference type="Pfam" id="PF13516">
    <property type="entry name" value="LRR_6"/>
    <property type="match status" value="1"/>
</dbReference>